<reference evidence="7 8" key="1">
    <citation type="submission" date="2019-04" db="EMBL/GenBank/DDBJ databases">
        <title>An improved genome assembly and genetic linkage map for asparagus bean, Vigna unguiculata ssp. sesquipedialis.</title>
        <authorList>
            <person name="Xia Q."/>
            <person name="Zhang R."/>
            <person name="Dong Y."/>
        </authorList>
    </citation>
    <scope>NUCLEOTIDE SEQUENCE [LARGE SCALE GENOMIC DNA]</scope>
    <source>
        <tissue evidence="7">Leaf</tissue>
    </source>
</reference>
<feature type="transmembrane region" description="Helical" evidence="6">
    <location>
        <begin position="1331"/>
        <end position="1351"/>
    </location>
</feature>
<feature type="transmembrane region" description="Helical" evidence="6">
    <location>
        <begin position="1043"/>
        <end position="1066"/>
    </location>
</feature>
<accession>A0A4D6MCJ5</accession>
<evidence type="ECO:0000256" key="1">
    <source>
        <dbReference type="ARBA" id="ARBA00004141"/>
    </source>
</evidence>
<feature type="transmembrane region" description="Helical" evidence="6">
    <location>
        <begin position="1193"/>
        <end position="1211"/>
    </location>
</feature>
<feature type="transmembrane region" description="Helical" evidence="6">
    <location>
        <begin position="727"/>
        <end position="747"/>
    </location>
</feature>
<feature type="transmembrane region" description="Helical" evidence="6">
    <location>
        <begin position="687"/>
        <end position="707"/>
    </location>
</feature>
<feature type="transmembrane region" description="Helical" evidence="6">
    <location>
        <begin position="1218"/>
        <end position="1241"/>
    </location>
</feature>
<keyword evidence="4 6" id="KW-1133">Transmembrane helix</keyword>
<feature type="transmembrane region" description="Helical" evidence="6">
    <location>
        <begin position="413"/>
        <end position="434"/>
    </location>
</feature>
<dbReference type="Pfam" id="PF00854">
    <property type="entry name" value="PTR2"/>
    <property type="match status" value="3"/>
</dbReference>
<feature type="transmembrane region" description="Helical" evidence="6">
    <location>
        <begin position="768"/>
        <end position="791"/>
    </location>
</feature>
<protein>
    <submittedName>
        <fullName evidence="7">Solute carrier family 15</fullName>
    </submittedName>
</protein>
<dbReference type="InterPro" id="IPR036259">
    <property type="entry name" value="MFS_trans_sf"/>
</dbReference>
<feature type="transmembrane region" description="Helical" evidence="6">
    <location>
        <begin position="1656"/>
        <end position="1676"/>
    </location>
</feature>
<feature type="transmembrane region" description="Helical" evidence="6">
    <location>
        <begin position="1445"/>
        <end position="1467"/>
    </location>
</feature>
<feature type="transmembrane region" description="Helical" evidence="6">
    <location>
        <begin position="1078"/>
        <end position="1099"/>
    </location>
</feature>
<feature type="transmembrane region" description="Helical" evidence="6">
    <location>
        <begin position="1580"/>
        <end position="1600"/>
    </location>
</feature>
<keyword evidence="3 6" id="KW-0812">Transmembrane</keyword>
<feature type="transmembrane region" description="Helical" evidence="6">
    <location>
        <begin position="103"/>
        <end position="121"/>
    </location>
</feature>
<evidence type="ECO:0000256" key="6">
    <source>
        <dbReference type="SAM" id="Phobius"/>
    </source>
</evidence>
<feature type="transmembrane region" description="Helical" evidence="6">
    <location>
        <begin position="454"/>
        <end position="476"/>
    </location>
</feature>
<evidence type="ECO:0000256" key="5">
    <source>
        <dbReference type="ARBA" id="ARBA00023136"/>
    </source>
</evidence>
<feature type="transmembrane region" description="Helical" evidence="6">
    <location>
        <begin position="217"/>
        <end position="237"/>
    </location>
</feature>
<dbReference type="InterPro" id="IPR000109">
    <property type="entry name" value="POT_fam"/>
</dbReference>
<feature type="transmembrane region" description="Helical" evidence="6">
    <location>
        <begin position="797"/>
        <end position="819"/>
    </location>
</feature>
<sequence>MKQEMEKGKESEEKWVHDASVDYKGRVPLRASTGVWKASFFVLAIEFSERLSYFGIANNLISYLTKVMHEDLKTAAKNVNYWAGTTTLMPLVGGFIADAYTGRFVMVLFSAFVYLMGLSLLTMSQFIPSIKACNTKICQQPRKIHEVVFFLSLYCISLGTGGYKPCLESFGADQFDDDHLEERKKKMSFFNWWNFALCFALLLGATVVVYVQDFVSWGVACLAITIIMAITIIAFCVGKSFYRYRRTEGNPFTPILQVLIAAVRKRNLSCPSNPALLYEVPESERSHGRLLKHTSRLRFLDKAAIIEDKHAGRKESPWRLVTVTRVEETKLVLNLVPIWLTSLTVGICVAQGTTLFVKQAAATNLKITEKFKIPAASMGSFSAIAILIAVPIYDRIVVRILRKVTGNERGINILKRISIGMTLCVVLMVVAALVEAKRLRMAASHQTMSVLWLIPQYLILGLGDSFSIVGLQEYFYEEVPDSMRSLGMALYLSVLGVGFFLSSFLIIVVDHVTGKNGESWIGKDINSSRLDKFYWMLGVINALVLCLFMLVTKRYTYKTIERRGMDKDCHKIDEVEMEMEKRNGRKSEEKDKQKWVLDDCVDYKGRVPLRAATGVRKASLFVLAISMSERISYFGLSANLIMYLTRVIHQDLKTATNNVNYWKGATTLLPLIGGYVGDAYTGRFRMALFCSLLYLKGLIMLTMSQFVPSLKPLNNEISDERSKVHEVVFYLALYSLALGSGGFRPCSQSFGADQFDDDHLQERKEKMSFFNWWTFTFSFALLLGTTVIVYVEDFVSWGVACLALTIFTALTIIAFYMGMPFYRYKMTPKQNPFLPILQVLIAAIRKRNLSSPSNPALLFEVPDSENSQGRLLSHTSSLRFLDKAAIVEEKYRDEKENPWRLATVTRVEETKLILNVVPIWLTSLLVGVCIAYGSTLFVKQTAALNLKISNSFEIPPASMLSLAGFGTMAFVPIYDRIIVPILRKVTGNERGISILRRIGVGLTLLIILMAVAAMVETKRLRMVGNEVVTEEGTKPETMSLMWMIPQFIMLGIGNSFCLTGLQEYFYDQVPDSMRSIGMALYLSGIGVGFFLSSFLLIIVDYVTGKTGKSWIAEDEIEKRKRDKSEEEKWVHDASVDYKNRIPLRASTGSWKAALFVLTIEFSERICHFGISSNLIMYLTKVMHEDLKTATKNVNYWVGATTLMPLIGGFVADTYTGRFHMIIFSSLVYLKGLSLLTLSQFIPSLKPCNNEICDRTRKAHEVVFFLALYCVALGTGGFKPCLQSFGADQFDDDHLEERKKKMSLFNWWCFTLCFAMLFGGTVVVYVQDFVSWGVAYLILTISMAFTVIVFYMGMPFYRYRRTEGNPLMQILRVLIAAIRKRNLFCPQNPALLHEIPKSENSQGRLLSHTSRLRFLDKAAIVEEKYTEEKDNPWRLATVTRVEETKLILNVVPIWLTSLIIGVCIAQSQTLFVKQAAAMNLNIGHNFKIPPASMVSVNAIGTIISVPTYDKIIVPLLRKLTGNERGISILRRIGIGLTLLVILMVVAALVETKRLRMVGHEVVTEGGTKRETMSELWLVPQYLIIGIGGETLSLVGLQEYFYDQVPDSMRSLGIALYLSVLGVGYFLSSFLITIVDKVTGKNGKSWIAKDINSSRLDMFYWLLAIINALNLCLFIILAKRYIYKTVHRKTVEIDGNSDGVEIMA</sequence>
<feature type="transmembrane region" description="Helical" evidence="6">
    <location>
        <begin position="192"/>
        <end position="211"/>
    </location>
</feature>
<feature type="transmembrane region" description="Helical" evidence="6">
    <location>
        <begin position="533"/>
        <end position="552"/>
    </location>
</feature>
<dbReference type="GO" id="GO:0016020">
    <property type="term" value="C:membrane"/>
    <property type="evidence" value="ECO:0007669"/>
    <property type="project" value="UniProtKB-SubCell"/>
</dbReference>
<feature type="transmembrane region" description="Helical" evidence="6">
    <location>
        <begin position="331"/>
        <end position="353"/>
    </location>
</feature>
<comment type="subcellular location">
    <subcellularLocation>
        <location evidence="1">Membrane</location>
        <topology evidence="1">Multi-pass membrane protein</topology>
    </subcellularLocation>
</comment>
<feature type="transmembrane region" description="Helical" evidence="6">
    <location>
        <begin position="994"/>
        <end position="1015"/>
    </location>
</feature>
<evidence type="ECO:0000313" key="8">
    <source>
        <dbReference type="Proteomes" id="UP000501690"/>
    </source>
</evidence>
<gene>
    <name evidence="7" type="ORF">DEO72_LG6g3255</name>
</gene>
<evidence type="ECO:0000256" key="3">
    <source>
        <dbReference type="ARBA" id="ARBA00022692"/>
    </source>
</evidence>
<keyword evidence="5 6" id="KW-0472">Membrane</keyword>
<feature type="transmembrane region" description="Helical" evidence="6">
    <location>
        <begin position="1302"/>
        <end position="1325"/>
    </location>
</feature>
<dbReference type="Gene3D" id="1.20.1250.20">
    <property type="entry name" value="MFS general substrate transporter like domains"/>
    <property type="match status" value="3"/>
</dbReference>
<evidence type="ECO:0000256" key="2">
    <source>
        <dbReference type="ARBA" id="ARBA00005982"/>
    </source>
</evidence>
<feature type="transmembrane region" description="Helical" evidence="6">
    <location>
        <begin position="1612"/>
        <end position="1633"/>
    </location>
</feature>
<feature type="transmembrane region" description="Helical" evidence="6">
    <location>
        <begin position="1261"/>
        <end position="1281"/>
    </location>
</feature>
<dbReference type="Proteomes" id="UP000501690">
    <property type="component" value="Linkage Group LG6"/>
</dbReference>
<dbReference type="GO" id="GO:0022857">
    <property type="term" value="F:transmembrane transporter activity"/>
    <property type="evidence" value="ECO:0007669"/>
    <property type="project" value="InterPro"/>
</dbReference>
<keyword evidence="8" id="KW-1185">Reference proteome</keyword>
<evidence type="ECO:0000313" key="7">
    <source>
        <dbReference type="EMBL" id="QCD98533.1"/>
    </source>
</evidence>
<organism evidence="7 8">
    <name type="scientific">Vigna unguiculata</name>
    <name type="common">Cowpea</name>
    <dbReference type="NCBI Taxonomy" id="3917"/>
    <lineage>
        <taxon>Eukaryota</taxon>
        <taxon>Viridiplantae</taxon>
        <taxon>Streptophyta</taxon>
        <taxon>Embryophyta</taxon>
        <taxon>Tracheophyta</taxon>
        <taxon>Spermatophyta</taxon>
        <taxon>Magnoliopsida</taxon>
        <taxon>eudicotyledons</taxon>
        <taxon>Gunneridae</taxon>
        <taxon>Pentapetalae</taxon>
        <taxon>rosids</taxon>
        <taxon>fabids</taxon>
        <taxon>Fabales</taxon>
        <taxon>Fabaceae</taxon>
        <taxon>Papilionoideae</taxon>
        <taxon>50 kb inversion clade</taxon>
        <taxon>NPAAA clade</taxon>
        <taxon>indigoferoid/millettioid clade</taxon>
        <taxon>Phaseoleae</taxon>
        <taxon>Vigna</taxon>
    </lineage>
</organism>
<feature type="transmembrane region" description="Helical" evidence="6">
    <location>
        <begin position="912"/>
        <end position="934"/>
    </location>
</feature>
<dbReference type="PANTHER" id="PTHR11654">
    <property type="entry name" value="OLIGOPEPTIDE TRANSPORTER-RELATED"/>
    <property type="match status" value="1"/>
</dbReference>
<name>A0A4D6MCJ5_VIGUN</name>
<comment type="similarity">
    <text evidence="2">Belongs to the major facilitator superfamily. Proton-dependent oligopeptide transporter (POT/PTR) (TC 2.A.17) family.</text>
</comment>
<evidence type="ECO:0000256" key="4">
    <source>
        <dbReference type="ARBA" id="ARBA00022989"/>
    </source>
</evidence>
<dbReference type="EMBL" id="CP039350">
    <property type="protein sequence ID" value="QCD98533.1"/>
    <property type="molecule type" value="Genomic_DNA"/>
</dbReference>
<feature type="transmembrane region" description="Helical" evidence="6">
    <location>
        <begin position="488"/>
        <end position="513"/>
    </location>
</feature>
<feature type="transmembrane region" description="Helical" evidence="6">
    <location>
        <begin position="79"/>
        <end position="97"/>
    </location>
</feature>
<dbReference type="SUPFAM" id="SSF103473">
    <property type="entry name" value="MFS general substrate transporter"/>
    <property type="match status" value="3"/>
</dbReference>
<feature type="transmembrane region" description="Helical" evidence="6">
    <location>
        <begin position="1527"/>
        <end position="1548"/>
    </location>
</feature>
<proteinExistence type="inferred from homology"/>
<feature type="transmembrane region" description="Helical" evidence="6">
    <location>
        <begin position="373"/>
        <end position="393"/>
    </location>
</feature>
<feature type="transmembrane region" description="Helical" evidence="6">
    <location>
        <begin position="954"/>
        <end position="974"/>
    </location>
</feature>